<evidence type="ECO:0000313" key="1">
    <source>
        <dbReference type="EMBL" id="KAF0761425.1"/>
    </source>
</evidence>
<dbReference type="EMBL" id="VUJU01002394">
    <property type="protein sequence ID" value="KAF0761425.1"/>
    <property type="molecule type" value="Genomic_DNA"/>
</dbReference>
<proteinExistence type="predicted"/>
<dbReference type="AlphaFoldDB" id="A0A6G0YU01"/>
<organism evidence="1 2">
    <name type="scientific">Aphis craccivora</name>
    <name type="common">Cowpea aphid</name>
    <dbReference type="NCBI Taxonomy" id="307492"/>
    <lineage>
        <taxon>Eukaryota</taxon>
        <taxon>Metazoa</taxon>
        <taxon>Ecdysozoa</taxon>
        <taxon>Arthropoda</taxon>
        <taxon>Hexapoda</taxon>
        <taxon>Insecta</taxon>
        <taxon>Pterygota</taxon>
        <taxon>Neoptera</taxon>
        <taxon>Paraneoptera</taxon>
        <taxon>Hemiptera</taxon>
        <taxon>Sternorrhyncha</taxon>
        <taxon>Aphidomorpha</taxon>
        <taxon>Aphidoidea</taxon>
        <taxon>Aphididae</taxon>
        <taxon>Aphidini</taxon>
        <taxon>Aphis</taxon>
        <taxon>Aphis</taxon>
    </lineage>
</organism>
<dbReference type="Proteomes" id="UP000478052">
    <property type="component" value="Unassembled WGS sequence"/>
</dbReference>
<keyword evidence="2" id="KW-1185">Reference proteome</keyword>
<comment type="caution">
    <text evidence="1">The sequence shown here is derived from an EMBL/GenBank/DDBJ whole genome shotgun (WGS) entry which is preliminary data.</text>
</comment>
<name>A0A6G0YU01_APHCR</name>
<accession>A0A6G0YU01</accession>
<gene>
    <name evidence="1" type="ORF">FWK35_00012953</name>
</gene>
<dbReference type="OrthoDB" id="6625104at2759"/>
<reference evidence="1 2" key="1">
    <citation type="submission" date="2019-08" db="EMBL/GenBank/DDBJ databases">
        <title>Whole genome of Aphis craccivora.</title>
        <authorList>
            <person name="Voronova N.V."/>
            <person name="Shulinski R.S."/>
            <person name="Bandarenka Y.V."/>
            <person name="Zhorov D.G."/>
            <person name="Warner D."/>
        </authorList>
    </citation>
    <scope>NUCLEOTIDE SEQUENCE [LARGE SCALE GENOMIC DNA]</scope>
    <source>
        <strain evidence="1">180601</strain>
        <tissue evidence="1">Whole Body</tissue>
    </source>
</reference>
<sequence length="163" mass="19514">MFMSIVIFKNKIVSNRFKRCTHVKNECEIIEKLIRNNCEFVSYIFESKRNNVIFSHRFCFSFVNFGLGKVLSYRTLSTNLKIQMYMTLIRPIVLYASETWPLRKVEETGLKENPVKNVWPMHRHTQVNGVKRHNEELEELFQRPNVANEIKKRRLSGQDMHYV</sequence>
<protein>
    <submittedName>
        <fullName evidence="1">Ribosome biogenesis protein TSR3 isoform X1</fullName>
    </submittedName>
</protein>
<evidence type="ECO:0000313" key="2">
    <source>
        <dbReference type="Proteomes" id="UP000478052"/>
    </source>
</evidence>